<evidence type="ECO:0000256" key="2">
    <source>
        <dbReference type="ARBA" id="ARBA00005698"/>
    </source>
</evidence>
<comment type="function">
    <text evidence="15">Core subunit of the mitochondrial membrane respiratory chain NADH dehydrogenase (Complex I) which catalyzes electron transfer from NADH through the respiratory chain, using ubiquinone as an electron acceptor. Essential for the catalytic activity and assembly of complex I.</text>
</comment>
<feature type="transmembrane region" description="Helical" evidence="15">
    <location>
        <begin position="94"/>
        <end position="119"/>
    </location>
</feature>
<evidence type="ECO:0000256" key="13">
    <source>
        <dbReference type="ARBA" id="ARBA00023136"/>
    </source>
</evidence>
<proteinExistence type="inferred from homology"/>
<keyword evidence="8 15" id="KW-1278">Translocase</keyword>
<dbReference type="EMBL" id="LC222535">
    <property type="protein sequence ID" value="BBB16307.1"/>
    <property type="molecule type" value="Genomic_DNA"/>
</dbReference>
<evidence type="ECO:0000256" key="9">
    <source>
        <dbReference type="ARBA" id="ARBA00022982"/>
    </source>
</evidence>
<comment type="subcellular location">
    <subcellularLocation>
        <location evidence="1 15">Mitochondrion membrane</location>
        <topology evidence="1 15">Multi-pass membrane protein</topology>
    </subcellularLocation>
</comment>
<evidence type="ECO:0000256" key="4">
    <source>
        <dbReference type="ARBA" id="ARBA00021095"/>
    </source>
</evidence>
<dbReference type="AlphaFoldDB" id="A0A2Z5UY90"/>
<dbReference type="InterPro" id="IPR050269">
    <property type="entry name" value="ComplexI_Subunit6"/>
</dbReference>
<reference evidence="16" key="1">
    <citation type="journal article" date="2017" name="Genetica">
        <title>Molecular phylogeny of ten intertidal hermit crabs of the genus Pagurus inferred from multiple mitochondrial genes, with special emphasis on the evolutionary relationship of Pagurus lanuginosus and Pagurus maculosus.</title>
        <authorList>
            <person name="Sultana Z."/>
            <person name="Asakura A."/>
            <person name="Kinjo S."/>
            <person name="Nozawa M."/>
            <person name="Nakano T."/>
            <person name="Ikeo K."/>
        </authorList>
    </citation>
    <scope>NUCLEOTIDE SEQUENCE</scope>
    <source>
        <strain evidence="16">D20M</strain>
    </source>
</reference>
<evidence type="ECO:0000256" key="1">
    <source>
        <dbReference type="ARBA" id="ARBA00004225"/>
    </source>
</evidence>
<feature type="transmembrane region" description="Helical" evidence="15">
    <location>
        <begin position="14"/>
        <end position="32"/>
    </location>
</feature>
<keyword evidence="11 15" id="KW-0520">NAD</keyword>
<evidence type="ECO:0000256" key="6">
    <source>
        <dbReference type="ARBA" id="ARBA00022660"/>
    </source>
</evidence>
<dbReference type="GO" id="GO:0008137">
    <property type="term" value="F:NADH dehydrogenase (ubiquinone) activity"/>
    <property type="evidence" value="ECO:0007669"/>
    <property type="project" value="UniProtKB-UniRule"/>
</dbReference>
<protein>
    <recommendedName>
        <fullName evidence="4 15">NADH-ubiquinone oxidoreductase chain 6</fullName>
        <ecNumber evidence="3 15">7.1.1.2</ecNumber>
    </recommendedName>
</protein>
<organism evidence="16">
    <name type="scientific">Pagurus sp. D20M</name>
    <dbReference type="NCBI Taxonomy" id="1929475"/>
    <lineage>
        <taxon>Eukaryota</taxon>
        <taxon>Metazoa</taxon>
        <taxon>Ecdysozoa</taxon>
        <taxon>Arthropoda</taxon>
        <taxon>Crustacea</taxon>
        <taxon>Multicrustacea</taxon>
        <taxon>Malacostraca</taxon>
        <taxon>Eumalacostraca</taxon>
        <taxon>Eucarida</taxon>
        <taxon>Decapoda</taxon>
        <taxon>Pleocyemata</taxon>
        <taxon>Anomura</taxon>
        <taxon>Paguroidea</taxon>
        <taxon>Paguridae</taxon>
        <taxon>Pagurus</taxon>
    </lineage>
</organism>
<feature type="transmembrane region" description="Helical" evidence="15">
    <location>
        <begin position="39"/>
        <end position="56"/>
    </location>
</feature>
<keyword evidence="10 15" id="KW-1133">Transmembrane helix</keyword>
<evidence type="ECO:0000256" key="7">
    <source>
        <dbReference type="ARBA" id="ARBA00022692"/>
    </source>
</evidence>
<evidence type="ECO:0000256" key="10">
    <source>
        <dbReference type="ARBA" id="ARBA00022989"/>
    </source>
</evidence>
<dbReference type="PANTHER" id="PTHR11435:SF1">
    <property type="entry name" value="NADH-UBIQUINONE OXIDOREDUCTASE CHAIN 6"/>
    <property type="match status" value="1"/>
</dbReference>
<evidence type="ECO:0000256" key="11">
    <source>
        <dbReference type="ARBA" id="ARBA00023027"/>
    </source>
</evidence>
<geneLocation type="mitochondrion" evidence="16"/>
<keyword evidence="15" id="KW-0830">Ubiquinone</keyword>
<evidence type="ECO:0000256" key="12">
    <source>
        <dbReference type="ARBA" id="ARBA00023128"/>
    </source>
</evidence>
<feature type="transmembrane region" description="Helical" evidence="15">
    <location>
        <begin position="152"/>
        <end position="173"/>
    </location>
</feature>
<evidence type="ECO:0000256" key="3">
    <source>
        <dbReference type="ARBA" id="ARBA00012944"/>
    </source>
</evidence>
<evidence type="ECO:0000256" key="15">
    <source>
        <dbReference type="RuleBase" id="RU004430"/>
    </source>
</evidence>
<keyword evidence="13 15" id="KW-0472">Membrane</keyword>
<dbReference type="InterPro" id="IPR001457">
    <property type="entry name" value="NADH_UbQ/plastoQ_OxRdtase_su6"/>
</dbReference>
<evidence type="ECO:0000256" key="5">
    <source>
        <dbReference type="ARBA" id="ARBA00022448"/>
    </source>
</evidence>
<dbReference type="GO" id="GO:0031966">
    <property type="term" value="C:mitochondrial membrane"/>
    <property type="evidence" value="ECO:0007669"/>
    <property type="project" value="UniProtKB-SubCell"/>
</dbReference>
<keyword evidence="5 15" id="KW-0813">Transport</keyword>
<gene>
    <name evidence="16" type="primary">ND6</name>
</gene>
<keyword evidence="6 15" id="KW-0679">Respiratory chain</keyword>
<dbReference type="EC" id="7.1.1.2" evidence="3 15"/>
<feature type="transmembrane region" description="Helical" evidence="15">
    <location>
        <begin position="62"/>
        <end position="82"/>
    </location>
</feature>
<evidence type="ECO:0000256" key="8">
    <source>
        <dbReference type="ARBA" id="ARBA00022967"/>
    </source>
</evidence>
<comment type="similarity">
    <text evidence="2 15">Belongs to the complex I subunit 6 family.</text>
</comment>
<dbReference type="PANTHER" id="PTHR11435">
    <property type="entry name" value="NADH UBIQUINONE OXIDOREDUCTASE SUBUNIT ND6"/>
    <property type="match status" value="1"/>
</dbReference>
<accession>A0A2Z5UY90</accession>
<evidence type="ECO:0000313" key="16">
    <source>
        <dbReference type="EMBL" id="BBB16307.1"/>
    </source>
</evidence>
<evidence type="ECO:0000256" key="14">
    <source>
        <dbReference type="ARBA" id="ARBA00049551"/>
    </source>
</evidence>
<keyword evidence="12 15" id="KW-0496">Mitochondrion</keyword>
<name>A0A2Z5UY90_9EUCA</name>
<keyword evidence="7 15" id="KW-0812">Transmembrane</keyword>
<comment type="catalytic activity">
    <reaction evidence="14 15">
        <text>a ubiquinone + NADH + 5 H(+)(in) = a ubiquinol + NAD(+) + 4 H(+)(out)</text>
        <dbReference type="Rhea" id="RHEA:29091"/>
        <dbReference type="Rhea" id="RHEA-COMP:9565"/>
        <dbReference type="Rhea" id="RHEA-COMP:9566"/>
        <dbReference type="ChEBI" id="CHEBI:15378"/>
        <dbReference type="ChEBI" id="CHEBI:16389"/>
        <dbReference type="ChEBI" id="CHEBI:17976"/>
        <dbReference type="ChEBI" id="CHEBI:57540"/>
        <dbReference type="ChEBI" id="CHEBI:57945"/>
        <dbReference type="EC" id="7.1.1.2"/>
    </reaction>
</comment>
<dbReference type="Pfam" id="PF00499">
    <property type="entry name" value="Oxidored_q3"/>
    <property type="match status" value="1"/>
</dbReference>
<keyword evidence="9 15" id="KW-0249">Electron transport</keyword>
<sequence length="190" mass="22018">MEMIFLKLRYFYEILYMVLPLIIMFSISFMRVSHPLSTGLILLFQTTLVAVASGTLNKTFWFSYILFLIFLGGMLVLFIYVASLASNEQFSINFNFTMFIIISTLFMTFFIMMMDPIILSNKMSMIMSSLMNNYKLSSNSLFNSPIYNMPSAFFTFFIISYLLLALLIIVKIMKPHSAPLRLSTYDNTHS</sequence>